<dbReference type="KEGG" id="tso:IZ6_04350"/>
<dbReference type="Pfam" id="PF02082">
    <property type="entry name" value="Rrf2"/>
    <property type="match status" value="1"/>
</dbReference>
<organism evidence="2 3">
    <name type="scientific">Terrihabitans soli</name>
    <dbReference type="NCBI Taxonomy" id="708113"/>
    <lineage>
        <taxon>Bacteria</taxon>
        <taxon>Pseudomonadati</taxon>
        <taxon>Pseudomonadota</taxon>
        <taxon>Alphaproteobacteria</taxon>
        <taxon>Hyphomicrobiales</taxon>
        <taxon>Terrihabitans</taxon>
    </lineage>
</organism>
<gene>
    <name evidence="2" type="ORF">IZ6_04350</name>
</gene>
<dbReference type="Gene3D" id="1.10.10.10">
    <property type="entry name" value="Winged helix-like DNA-binding domain superfamily/Winged helix DNA-binding domain"/>
    <property type="match status" value="1"/>
</dbReference>
<dbReference type="NCBIfam" id="TIGR00738">
    <property type="entry name" value="rrf2_super"/>
    <property type="match status" value="1"/>
</dbReference>
<sequence length="149" mass="16354">MLTAKAKYGLKAMAHLAALPPGKSALIADIATEHGIPKKFLDAILNELRQAGLLTSKTGRGGGYMLKKRADDIIVGDIIRILDGPLAAVPCVSRNFYARCQDCRTEEDCKIRLLMLEAREALAQVLDRRTLAELEALGRNPMDDFVYTI</sequence>
<proteinExistence type="predicted"/>
<protein>
    <submittedName>
        <fullName evidence="2">Rrf2 family transcriptional regulator</fullName>
    </submittedName>
</protein>
<dbReference type="PANTHER" id="PTHR33221:SF5">
    <property type="entry name" value="HTH-TYPE TRANSCRIPTIONAL REGULATOR ISCR"/>
    <property type="match status" value="1"/>
</dbReference>
<dbReference type="InterPro" id="IPR000944">
    <property type="entry name" value="Tscrpt_reg_Rrf2"/>
</dbReference>
<dbReference type="GO" id="GO:0003700">
    <property type="term" value="F:DNA-binding transcription factor activity"/>
    <property type="evidence" value="ECO:0007669"/>
    <property type="project" value="TreeGrafter"/>
</dbReference>
<keyword evidence="1" id="KW-0238">DNA-binding</keyword>
<evidence type="ECO:0000256" key="1">
    <source>
        <dbReference type="ARBA" id="ARBA00023125"/>
    </source>
</evidence>
<dbReference type="PROSITE" id="PS01332">
    <property type="entry name" value="HTH_RRF2_1"/>
    <property type="match status" value="1"/>
</dbReference>
<dbReference type="InterPro" id="IPR036390">
    <property type="entry name" value="WH_DNA-bd_sf"/>
</dbReference>
<dbReference type="EMBL" id="AP023361">
    <property type="protein sequence ID" value="BCJ89700.1"/>
    <property type="molecule type" value="Genomic_DNA"/>
</dbReference>
<dbReference type="InterPro" id="IPR036388">
    <property type="entry name" value="WH-like_DNA-bd_sf"/>
</dbReference>
<dbReference type="GO" id="GO:0005829">
    <property type="term" value="C:cytosol"/>
    <property type="evidence" value="ECO:0007669"/>
    <property type="project" value="TreeGrafter"/>
</dbReference>
<dbReference type="RefSeq" id="WP_222876391.1">
    <property type="nucleotide sequence ID" value="NZ_AP023361.1"/>
</dbReference>
<dbReference type="PANTHER" id="PTHR33221">
    <property type="entry name" value="WINGED HELIX-TURN-HELIX TRANSCRIPTIONAL REGULATOR, RRF2 FAMILY"/>
    <property type="match status" value="1"/>
</dbReference>
<dbReference type="Proteomes" id="UP000515317">
    <property type="component" value="Chromosome"/>
</dbReference>
<name>A0A6S6QS37_9HYPH</name>
<keyword evidence="3" id="KW-1185">Reference proteome</keyword>
<dbReference type="InterPro" id="IPR030489">
    <property type="entry name" value="TR_Rrf2-type_CS"/>
</dbReference>
<evidence type="ECO:0000313" key="2">
    <source>
        <dbReference type="EMBL" id="BCJ89700.1"/>
    </source>
</evidence>
<dbReference type="PROSITE" id="PS51197">
    <property type="entry name" value="HTH_RRF2_2"/>
    <property type="match status" value="1"/>
</dbReference>
<evidence type="ECO:0000313" key="3">
    <source>
        <dbReference type="Proteomes" id="UP000515317"/>
    </source>
</evidence>
<accession>A0A6S6QS37</accession>
<reference evidence="2 3" key="1">
    <citation type="submission" date="2020-08" db="EMBL/GenBank/DDBJ databases">
        <title>Genome sequence of Rhizobiales bacterium strain IZ6.</title>
        <authorList>
            <person name="Nakai R."/>
            <person name="Naganuma T."/>
        </authorList>
    </citation>
    <scope>NUCLEOTIDE SEQUENCE [LARGE SCALE GENOMIC DNA]</scope>
    <source>
        <strain evidence="2 3">IZ6</strain>
    </source>
</reference>
<dbReference type="SUPFAM" id="SSF46785">
    <property type="entry name" value="Winged helix' DNA-binding domain"/>
    <property type="match status" value="1"/>
</dbReference>
<dbReference type="GO" id="GO:0003677">
    <property type="term" value="F:DNA binding"/>
    <property type="evidence" value="ECO:0007669"/>
    <property type="project" value="UniProtKB-KW"/>
</dbReference>
<dbReference type="AlphaFoldDB" id="A0A6S6QS37"/>